<evidence type="ECO:0000256" key="1">
    <source>
        <dbReference type="SAM" id="MobiDB-lite"/>
    </source>
</evidence>
<sequence length="98" mass="10582">MTQGAGVSVKVVDEVADREGVDPGNLQPPLHKVIDTEALDALFQSTSSTARTDGTVEFQYKGYQVRVKSSEEVEIGQTVSFEEQSNSHLQSAKDPIGD</sequence>
<evidence type="ECO:0000313" key="3">
    <source>
        <dbReference type="EMBL" id="QLG50079.1"/>
    </source>
</evidence>
<feature type="domain" description="Halobacterial output" evidence="2">
    <location>
        <begin position="7"/>
        <end position="75"/>
    </location>
</feature>
<feature type="compositionally biased region" description="Polar residues" evidence="1">
    <location>
        <begin position="78"/>
        <end position="90"/>
    </location>
</feature>
<dbReference type="Pfam" id="PF18545">
    <property type="entry name" value="HalOD1"/>
    <property type="match status" value="1"/>
</dbReference>
<proteinExistence type="predicted"/>
<dbReference type="OrthoDB" id="205616at2157"/>
<name>A0A7D5KK52_9EURY</name>
<reference evidence="3 4" key="1">
    <citation type="submission" date="2020-07" db="EMBL/GenBank/DDBJ databases">
        <authorList>
            <person name="Cui H."/>
        </authorList>
    </citation>
    <scope>NUCLEOTIDE SEQUENCE [LARGE SCALE GENOMIC DNA]</scope>
    <source>
        <strain evidence="3 4">YPL8</strain>
    </source>
</reference>
<protein>
    <recommendedName>
        <fullName evidence="2">Halobacterial output domain-containing protein</fullName>
    </recommendedName>
</protein>
<dbReference type="Proteomes" id="UP000509241">
    <property type="component" value="Chromosome"/>
</dbReference>
<dbReference type="AlphaFoldDB" id="A0A7D5KK52"/>
<organism evidence="3 4">
    <name type="scientific">Natrinema halophilum</name>
    <dbReference type="NCBI Taxonomy" id="1699371"/>
    <lineage>
        <taxon>Archaea</taxon>
        <taxon>Methanobacteriati</taxon>
        <taxon>Methanobacteriota</taxon>
        <taxon>Stenosarchaea group</taxon>
        <taxon>Halobacteria</taxon>
        <taxon>Halobacteriales</taxon>
        <taxon>Natrialbaceae</taxon>
        <taxon>Natrinema</taxon>
    </lineage>
</organism>
<dbReference type="KEGG" id="haly:HYG82_15045"/>
<feature type="region of interest" description="Disordered" evidence="1">
    <location>
        <begin position="78"/>
        <end position="98"/>
    </location>
</feature>
<evidence type="ECO:0000313" key="4">
    <source>
        <dbReference type="Proteomes" id="UP000509241"/>
    </source>
</evidence>
<dbReference type="GeneID" id="56034634"/>
<dbReference type="RefSeq" id="WP_179262240.1">
    <property type="nucleotide sequence ID" value="NZ_CP058601.1"/>
</dbReference>
<keyword evidence="4" id="KW-1185">Reference proteome</keyword>
<evidence type="ECO:0000259" key="2">
    <source>
        <dbReference type="Pfam" id="PF18545"/>
    </source>
</evidence>
<dbReference type="EMBL" id="CP058601">
    <property type="protein sequence ID" value="QLG50079.1"/>
    <property type="molecule type" value="Genomic_DNA"/>
</dbReference>
<accession>A0A7D5KK52</accession>
<gene>
    <name evidence="3" type="ORF">HYG82_15045</name>
</gene>
<dbReference type="InterPro" id="IPR040624">
    <property type="entry name" value="HalOD1"/>
</dbReference>